<dbReference type="GeneID" id="110252335"/>
<proteinExistence type="predicted"/>
<keyword evidence="2" id="KW-0472">Membrane</keyword>
<evidence type="ECO:0000256" key="2">
    <source>
        <dbReference type="SAM" id="Phobius"/>
    </source>
</evidence>
<dbReference type="Proteomes" id="UP000887567">
    <property type="component" value="Unplaced"/>
</dbReference>
<feature type="compositionally biased region" description="Basic and acidic residues" evidence="1">
    <location>
        <begin position="177"/>
        <end position="191"/>
    </location>
</feature>
<keyword evidence="2" id="KW-0812">Transmembrane</keyword>
<evidence type="ECO:0000256" key="1">
    <source>
        <dbReference type="SAM" id="MobiDB-lite"/>
    </source>
</evidence>
<organism evidence="3 4">
    <name type="scientific">Exaiptasia diaphana</name>
    <name type="common">Tropical sea anemone</name>
    <name type="synonym">Aiptasia pulchella</name>
    <dbReference type="NCBI Taxonomy" id="2652724"/>
    <lineage>
        <taxon>Eukaryota</taxon>
        <taxon>Metazoa</taxon>
        <taxon>Cnidaria</taxon>
        <taxon>Anthozoa</taxon>
        <taxon>Hexacorallia</taxon>
        <taxon>Actiniaria</taxon>
        <taxon>Aiptasiidae</taxon>
        <taxon>Exaiptasia</taxon>
    </lineage>
</organism>
<evidence type="ECO:0000313" key="4">
    <source>
        <dbReference type="Proteomes" id="UP000887567"/>
    </source>
</evidence>
<protein>
    <submittedName>
        <fullName evidence="3">Uncharacterized protein</fullName>
    </submittedName>
</protein>
<dbReference type="KEGG" id="epa:110252335"/>
<feature type="transmembrane region" description="Helical" evidence="2">
    <location>
        <begin position="12"/>
        <end position="32"/>
    </location>
</feature>
<dbReference type="AlphaFoldDB" id="A0A913Y686"/>
<sequence length="256" mass="28636">MMSENSQTTNTQKIFVFVTVGLNLLVTVAEFLQRFLRFLLNFILCIVSLLEAVITVLLQMLKIVQDIVRALFTFGSLLHFVGHNLGVLGTFLLVLGIFTYACYLDPNTRVLRVISVCIWIVVVPLCIYAYLKRAISRLKNNIRIIQDDQEAENHEGVAIRTTNIIRYIVDKCTETEHRIDEQTQKDSPSDRESEDFAGFGGEDFSGAMGEGTFLRGQKDGGVGVDTISDGGEGSPEDQENEGSKGKGRKRRVRPKI</sequence>
<evidence type="ECO:0000313" key="3">
    <source>
        <dbReference type="EnsemblMetazoa" id="XP_020914802.1"/>
    </source>
</evidence>
<keyword evidence="4" id="KW-1185">Reference proteome</keyword>
<name>A0A913Y686_EXADI</name>
<feature type="compositionally biased region" description="Basic residues" evidence="1">
    <location>
        <begin position="245"/>
        <end position="256"/>
    </location>
</feature>
<accession>A0A913Y686</accession>
<feature type="region of interest" description="Disordered" evidence="1">
    <location>
        <begin position="177"/>
        <end position="256"/>
    </location>
</feature>
<dbReference type="RefSeq" id="XP_020914802.1">
    <property type="nucleotide sequence ID" value="XM_021059143.2"/>
</dbReference>
<feature type="transmembrane region" description="Helical" evidence="2">
    <location>
        <begin position="70"/>
        <end position="98"/>
    </location>
</feature>
<feature type="transmembrane region" description="Helical" evidence="2">
    <location>
        <begin position="38"/>
        <end position="58"/>
    </location>
</feature>
<feature type="transmembrane region" description="Helical" evidence="2">
    <location>
        <begin position="110"/>
        <end position="131"/>
    </location>
</feature>
<dbReference type="EnsemblMetazoa" id="XM_021059143.2">
    <property type="protein sequence ID" value="XP_020914802.1"/>
    <property type="gene ID" value="LOC110252335"/>
</dbReference>
<keyword evidence="2" id="KW-1133">Transmembrane helix</keyword>
<reference evidence="3" key="1">
    <citation type="submission" date="2022-11" db="UniProtKB">
        <authorList>
            <consortium name="EnsemblMetazoa"/>
        </authorList>
    </citation>
    <scope>IDENTIFICATION</scope>
</reference>